<dbReference type="PANTHER" id="PTHR36456">
    <property type="entry name" value="UPF0232 PROTEIN SCO3875"/>
    <property type="match status" value="1"/>
</dbReference>
<dbReference type="AlphaFoldDB" id="A0A375I6M5"/>
<feature type="region of interest" description="Disordered" evidence="1">
    <location>
        <begin position="1"/>
        <end position="106"/>
    </location>
</feature>
<feature type="compositionally biased region" description="Basic and acidic residues" evidence="1">
    <location>
        <begin position="1"/>
        <end position="11"/>
    </location>
</feature>
<dbReference type="OrthoDB" id="5516926at2"/>
<keyword evidence="3" id="KW-1185">Reference proteome</keyword>
<gene>
    <name evidence="2" type="ORF">PROPJV5_2034</name>
</gene>
<dbReference type="RefSeq" id="WP_119716183.1">
    <property type="nucleotide sequence ID" value="NZ_OMOH01000008.1"/>
</dbReference>
<protein>
    <submittedName>
        <fullName evidence="2">Uncharacterized protein</fullName>
    </submittedName>
</protein>
<evidence type="ECO:0000313" key="3">
    <source>
        <dbReference type="Proteomes" id="UP000265962"/>
    </source>
</evidence>
<sequence length="216" mass="23464">MNPRGQSHDGPEPEQGSARPEGFGAGEFSAAPEPGHDDGTPPPGADPVEEHDPEGFDVASRVAHNLSGLLPPARLGPENRNRRRRRTVGEQRSGAHPDARDPQPLGSAVDDLIVARGWRRQIGLRLIIQRWDELVGQTNAQHSRPESYRDGVLVVRAESSTWASALRTIAPQLVGRLNRRLGDGAVTRVDVRGPNAPSWRHGPRTVPGRGPRDTYG</sequence>
<reference evidence="3" key="1">
    <citation type="submission" date="2018-02" db="EMBL/GenBank/DDBJ databases">
        <authorList>
            <person name="Hornung B."/>
        </authorList>
    </citation>
    <scope>NUCLEOTIDE SEQUENCE [LARGE SCALE GENOMIC DNA]</scope>
</reference>
<dbReference type="EMBL" id="OMOH01000008">
    <property type="protein sequence ID" value="SPF69068.1"/>
    <property type="molecule type" value="Genomic_DNA"/>
</dbReference>
<organism evidence="2 3">
    <name type="scientific">Propionibacterium ruminifibrarum</name>
    <dbReference type="NCBI Taxonomy" id="1962131"/>
    <lineage>
        <taxon>Bacteria</taxon>
        <taxon>Bacillati</taxon>
        <taxon>Actinomycetota</taxon>
        <taxon>Actinomycetes</taxon>
        <taxon>Propionibacteriales</taxon>
        <taxon>Propionibacteriaceae</taxon>
        <taxon>Propionibacterium</taxon>
    </lineage>
</organism>
<name>A0A375I6M5_9ACTN</name>
<dbReference type="Pfam" id="PF05258">
    <property type="entry name" value="DciA"/>
    <property type="match status" value="1"/>
</dbReference>
<feature type="compositionally biased region" description="Basic and acidic residues" evidence="1">
    <location>
        <begin position="87"/>
        <end position="101"/>
    </location>
</feature>
<dbReference type="PANTHER" id="PTHR36456:SF1">
    <property type="entry name" value="UPF0232 PROTEIN SCO3875"/>
    <property type="match status" value="1"/>
</dbReference>
<evidence type="ECO:0000313" key="2">
    <source>
        <dbReference type="EMBL" id="SPF69068.1"/>
    </source>
</evidence>
<evidence type="ECO:0000256" key="1">
    <source>
        <dbReference type="SAM" id="MobiDB-lite"/>
    </source>
</evidence>
<feature type="region of interest" description="Disordered" evidence="1">
    <location>
        <begin position="188"/>
        <end position="216"/>
    </location>
</feature>
<dbReference type="Proteomes" id="UP000265962">
    <property type="component" value="Unassembled WGS sequence"/>
</dbReference>
<dbReference type="InterPro" id="IPR007922">
    <property type="entry name" value="DciA-like"/>
</dbReference>
<proteinExistence type="predicted"/>
<accession>A0A375I6M5</accession>